<dbReference type="InterPro" id="IPR010505">
    <property type="entry name" value="MoaA_twitch"/>
</dbReference>
<keyword evidence="9 10" id="KW-0456">Lyase</keyword>
<dbReference type="EMBL" id="DUJS01000005">
    <property type="protein sequence ID" value="HII71013.1"/>
    <property type="molecule type" value="Genomic_DNA"/>
</dbReference>
<feature type="binding site" evidence="10">
    <location>
        <position position="27"/>
    </location>
    <ligand>
        <name>[4Fe-4S] cluster</name>
        <dbReference type="ChEBI" id="CHEBI:49883"/>
        <label>1</label>
        <note>4Fe-4S-S-AdoMet</note>
    </ligand>
</feature>
<evidence type="ECO:0000256" key="7">
    <source>
        <dbReference type="ARBA" id="ARBA00023134"/>
    </source>
</evidence>
<evidence type="ECO:0000256" key="3">
    <source>
        <dbReference type="ARBA" id="ARBA00022723"/>
    </source>
</evidence>
<dbReference type="SUPFAM" id="SSF102114">
    <property type="entry name" value="Radical SAM enzymes"/>
    <property type="match status" value="1"/>
</dbReference>
<dbReference type="HAMAP" id="MF_01225_A">
    <property type="entry name" value="MoaA_A"/>
    <property type="match status" value="1"/>
</dbReference>
<feature type="binding site" evidence="10">
    <location>
        <position position="243"/>
    </location>
    <ligand>
        <name>[4Fe-4S] cluster</name>
        <dbReference type="ChEBI" id="CHEBI:49883"/>
        <label>2</label>
        <note>4Fe-4S-substrate</note>
    </ligand>
</feature>
<dbReference type="GO" id="GO:0006777">
    <property type="term" value="P:Mo-molybdopterin cofactor biosynthetic process"/>
    <property type="evidence" value="ECO:0007669"/>
    <property type="project" value="UniProtKB-UniRule"/>
</dbReference>
<dbReference type="GeneID" id="1478135"/>
<keyword evidence="4 10" id="KW-0547">Nucleotide-binding</keyword>
<dbReference type="UniPathway" id="UPA00344"/>
<evidence type="ECO:0000256" key="5">
    <source>
        <dbReference type="ARBA" id="ARBA00023004"/>
    </source>
</evidence>
<keyword evidence="6 10" id="KW-0411">Iron-sulfur</keyword>
<feature type="binding site" evidence="10">
    <location>
        <position position="257"/>
    </location>
    <ligand>
        <name>[4Fe-4S] cluster</name>
        <dbReference type="ChEBI" id="CHEBI:49883"/>
        <label>2</label>
        <note>4Fe-4S-substrate</note>
    </ligand>
</feature>
<dbReference type="EC" id="4.1.99.22" evidence="10"/>
<keyword evidence="8 10" id="KW-0501">Molybdenum cofactor biosynthesis</keyword>
<evidence type="ECO:0000259" key="11">
    <source>
        <dbReference type="PROSITE" id="PS51918"/>
    </source>
</evidence>
<feature type="binding site" evidence="10">
    <location>
        <position position="13"/>
    </location>
    <ligand>
        <name>GTP</name>
        <dbReference type="ChEBI" id="CHEBI:37565"/>
    </ligand>
</feature>
<keyword evidence="5 10" id="KW-0408">Iron</keyword>
<dbReference type="Pfam" id="PF06463">
    <property type="entry name" value="Mob_synth_C"/>
    <property type="match status" value="1"/>
</dbReference>
<feature type="binding site" evidence="10">
    <location>
        <position position="24"/>
    </location>
    <ligand>
        <name>[4Fe-4S] cluster</name>
        <dbReference type="ChEBI" id="CHEBI:49883"/>
        <label>1</label>
        <note>4Fe-4S-S-AdoMet</note>
    </ligand>
</feature>
<evidence type="ECO:0000313" key="13">
    <source>
        <dbReference type="Proteomes" id="UP000619545"/>
    </source>
</evidence>
<keyword evidence="7 10" id="KW-0342">GTP-binding</keyword>
<dbReference type="InterPro" id="IPR050105">
    <property type="entry name" value="MoCo_biosynth_MoaA/MoaC"/>
</dbReference>
<feature type="domain" description="Radical SAM core" evidence="11">
    <location>
        <begin position="4"/>
        <end position="222"/>
    </location>
</feature>
<organism evidence="12 13">
    <name type="scientific">Methanopyrus kandleri</name>
    <dbReference type="NCBI Taxonomy" id="2320"/>
    <lineage>
        <taxon>Archaea</taxon>
        <taxon>Methanobacteriati</taxon>
        <taxon>Methanobacteriota</taxon>
        <taxon>Methanomada group</taxon>
        <taxon>Methanopyri</taxon>
        <taxon>Methanopyrales</taxon>
        <taxon>Methanopyraceae</taxon>
        <taxon>Methanopyrus</taxon>
    </lineage>
</organism>
<dbReference type="SFLD" id="SFLDS00029">
    <property type="entry name" value="Radical_SAM"/>
    <property type="match status" value="1"/>
</dbReference>
<dbReference type="SMR" id="A0A832WBC5"/>
<feature type="binding site" evidence="10">
    <location>
        <position position="60"/>
    </location>
    <ligand>
        <name>GTP</name>
        <dbReference type="ChEBI" id="CHEBI:37565"/>
    </ligand>
</feature>
<accession>A0A832WBC5</accession>
<dbReference type="CDD" id="cd01335">
    <property type="entry name" value="Radical_SAM"/>
    <property type="match status" value="1"/>
</dbReference>
<dbReference type="SFLD" id="SFLDG01067">
    <property type="entry name" value="SPASM/twitch_domain_containing"/>
    <property type="match status" value="1"/>
</dbReference>
<feature type="binding site" evidence="10">
    <location>
        <position position="26"/>
    </location>
    <ligand>
        <name>S-adenosyl-L-methionine</name>
        <dbReference type="ChEBI" id="CHEBI:59789"/>
    </ligand>
</feature>
<comment type="similarity">
    <text evidence="10">Belongs to the radical SAM superfamily. MoaA family.</text>
</comment>
<feature type="binding site" evidence="10">
    <location>
        <position position="112"/>
    </location>
    <ligand>
        <name>S-adenosyl-L-methionine</name>
        <dbReference type="ChEBI" id="CHEBI:59789"/>
    </ligand>
</feature>
<dbReference type="OMA" id="QMSECFC"/>
<feature type="binding site" evidence="10">
    <location>
        <position position="240"/>
    </location>
    <ligand>
        <name>[4Fe-4S] cluster</name>
        <dbReference type="ChEBI" id="CHEBI:49883"/>
        <label>2</label>
        <note>4Fe-4S-substrate</note>
    </ligand>
</feature>
<protein>
    <recommendedName>
        <fullName evidence="10">Probable GTP 3',8-cyclase</fullName>
        <ecNumber evidence="10">4.1.99.22</ecNumber>
    </recommendedName>
    <alternativeName>
        <fullName evidence="10">Molybdenum cofactor biosynthesis protein A</fullName>
    </alternativeName>
</protein>
<keyword evidence="1 10" id="KW-0004">4Fe-4S</keyword>
<dbReference type="InterPro" id="IPR007197">
    <property type="entry name" value="rSAM"/>
</dbReference>
<dbReference type="GO" id="GO:0005525">
    <property type="term" value="F:GTP binding"/>
    <property type="evidence" value="ECO:0007669"/>
    <property type="project" value="UniProtKB-UniRule"/>
</dbReference>
<dbReference type="PANTHER" id="PTHR22960:SF0">
    <property type="entry name" value="MOLYBDENUM COFACTOR BIOSYNTHESIS PROTEIN 1"/>
    <property type="match status" value="1"/>
</dbReference>
<dbReference type="PROSITE" id="PS51918">
    <property type="entry name" value="RADICAL_SAM"/>
    <property type="match status" value="1"/>
</dbReference>
<evidence type="ECO:0000256" key="2">
    <source>
        <dbReference type="ARBA" id="ARBA00022691"/>
    </source>
</evidence>
<dbReference type="PANTHER" id="PTHR22960">
    <property type="entry name" value="MOLYBDOPTERIN COFACTOR SYNTHESIS PROTEIN A"/>
    <property type="match status" value="1"/>
</dbReference>
<reference evidence="12" key="1">
    <citation type="journal article" date="2020" name="bioRxiv">
        <title>A rank-normalized archaeal taxonomy based on genome phylogeny resolves widespread incomplete and uneven classifications.</title>
        <authorList>
            <person name="Rinke C."/>
            <person name="Chuvochina M."/>
            <person name="Mussig A.J."/>
            <person name="Chaumeil P.-A."/>
            <person name="Waite D.W."/>
            <person name="Whitman W.B."/>
            <person name="Parks D.H."/>
            <person name="Hugenholtz P."/>
        </authorList>
    </citation>
    <scope>NUCLEOTIDE SEQUENCE</scope>
    <source>
        <strain evidence="12">UBA8853</strain>
    </source>
</reference>
<feature type="binding site" evidence="10">
    <location>
        <position position="150"/>
    </location>
    <ligand>
        <name>GTP</name>
        <dbReference type="ChEBI" id="CHEBI:37565"/>
    </ligand>
</feature>
<dbReference type="GO" id="GO:0051539">
    <property type="term" value="F:4 iron, 4 sulfur cluster binding"/>
    <property type="evidence" value="ECO:0007669"/>
    <property type="project" value="UniProtKB-UniRule"/>
</dbReference>
<comment type="function">
    <text evidence="10">Catalyzes the cyclization of GTP to (8S)-3',8-cyclo-7,8-dihydroguanosine 5'-triphosphate.</text>
</comment>
<dbReference type="NCBIfam" id="NF001199">
    <property type="entry name" value="PRK00164.2-1"/>
    <property type="match status" value="1"/>
</dbReference>
<name>A0A832WBC5_9EURY</name>
<evidence type="ECO:0000256" key="1">
    <source>
        <dbReference type="ARBA" id="ARBA00022485"/>
    </source>
</evidence>
<dbReference type="GO" id="GO:1904047">
    <property type="term" value="F:S-adenosyl-L-methionine binding"/>
    <property type="evidence" value="ECO:0007669"/>
    <property type="project" value="UniProtKB-UniRule"/>
</dbReference>
<evidence type="ECO:0000313" key="12">
    <source>
        <dbReference type="EMBL" id="HII71013.1"/>
    </source>
</evidence>
<dbReference type="SFLD" id="SFLDG01383">
    <property type="entry name" value="cyclic_pyranopterin_phosphate"/>
    <property type="match status" value="1"/>
</dbReference>
<dbReference type="RefSeq" id="WP_011019908.1">
    <property type="nucleotide sequence ID" value="NZ_DUJS01000005.1"/>
</dbReference>
<comment type="caution">
    <text evidence="12">The sequence shown here is derived from an EMBL/GenBank/DDBJ whole genome shotgun (WGS) entry which is preliminary data.</text>
</comment>
<comment type="caution">
    <text evidence="10">Lacks conserved residue(s) required for the propagation of feature annotation.</text>
</comment>
<dbReference type="InterPro" id="IPR006638">
    <property type="entry name" value="Elp3/MiaA/NifB-like_rSAM"/>
</dbReference>
<dbReference type="GO" id="GO:0061798">
    <property type="term" value="F:GTP 3',8'-cyclase activity"/>
    <property type="evidence" value="ECO:0007669"/>
    <property type="project" value="UniProtKB-UniRule"/>
</dbReference>
<dbReference type="NCBIfam" id="TIGR02668">
    <property type="entry name" value="moaA_archaeal"/>
    <property type="match status" value="1"/>
</dbReference>
<dbReference type="InterPro" id="IPR040064">
    <property type="entry name" value="MoaA-like"/>
</dbReference>
<dbReference type="Pfam" id="PF04055">
    <property type="entry name" value="Radical_SAM"/>
    <property type="match status" value="1"/>
</dbReference>
<proteinExistence type="inferred from homology"/>
<comment type="catalytic activity">
    <reaction evidence="10">
        <text>GTP + AH2 + S-adenosyl-L-methionine = (8S)-3',8-cyclo-7,8-dihydroguanosine 5'-triphosphate + 5'-deoxyadenosine + L-methionine + A + H(+)</text>
        <dbReference type="Rhea" id="RHEA:49576"/>
        <dbReference type="ChEBI" id="CHEBI:13193"/>
        <dbReference type="ChEBI" id="CHEBI:15378"/>
        <dbReference type="ChEBI" id="CHEBI:17319"/>
        <dbReference type="ChEBI" id="CHEBI:17499"/>
        <dbReference type="ChEBI" id="CHEBI:37565"/>
        <dbReference type="ChEBI" id="CHEBI:57844"/>
        <dbReference type="ChEBI" id="CHEBI:59789"/>
        <dbReference type="ChEBI" id="CHEBI:131766"/>
        <dbReference type="EC" id="4.1.99.22"/>
    </reaction>
</comment>
<keyword evidence="2 10" id="KW-0949">S-adenosyl-L-methionine</keyword>
<evidence type="ECO:0000256" key="4">
    <source>
        <dbReference type="ARBA" id="ARBA00022741"/>
    </source>
</evidence>
<dbReference type="Proteomes" id="UP000619545">
    <property type="component" value="Unassembled WGS sequence"/>
</dbReference>
<feature type="binding site" evidence="10">
    <location>
        <position position="20"/>
    </location>
    <ligand>
        <name>[4Fe-4S] cluster</name>
        <dbReference type="ChEBI" id="CHEBI:49883"/>
        <label>1</label>
        <note>4Fe-4S-S-AdoMet</note>
    </ligand>
</feature>
<evidence type="ECO:0000256" key="9">
    <source>
        <dbReference type="ARBA" id="ARBA00023239"/>
    </source>
</evidence>
<dbReference type="SMART" id="SM00729">
    <property type="entry name" value="Elp3"/>
    <property type="match status" value="1"/>
</dbReference>
<evidence type="ECO:0000256" key="10">
    <source>
        <dbReference type="HAMAP-Rule" id="MF_01225"/>
    </source>
</evidence>
<dbReference type="InterPro" id="IPR058240">
    <property type="entry name" value="rSAM_sf"/>
</dbReference>
<dbReference type="SFLD" id="SFLDG01386">
    <property type="entry name" value="main_SPASM_domain-containing"/>
    <property type="match status" value="1"/>
</dbReference>
<feature type="binding site" evidence="10">
    <location>
        <position position="64"/>
    </location>
    <ligand>
        <name>S-adenosyl-L-methionine</name>
        <dbReference type="ChEBI" id="CHEBI:59789"/>
    </ligand>
</feature>
<sequence length="307" mass="34238">MRDALGREVRSVRISVTMRCNMACVYCHREGERPGRSELSAAEWGRLLRACAEIGVRKVKITGGEPLLRRDLIEIIENAEGFEEVSLVTNGVLLADYAGDLAEAGLDRVNVSLDTVDRKLYRKLTRSRFSPDDVIRGIEAAVSEGLTPVKVNVVLTSETVKTLPTLVEELADLEGLKLQLIEPMGSIPGFRPAHAEDGLRALGEYEPELERVRTFHSREVYRLNNGMAVEVVKPMDGVMCEACTRIRLTHDGKYKGCLMAPPKPLPRDDFGELVRTLKEYVRTRDDTFEVHQGTSVMGRMRGDVSGR</sequence>
<dbReference type="Gene3D" id="3.20.20.70">
    <property type="entry name" value="Aldolase class I"/>
    <property type="match status" value="1"/>
</dbReference>
<dbReference type="InterPro" id="IPR013785">
    <property type="entry name" value="Aldolase_TIM"/>
</dbReference>
<keyword evidence="3 10" id="KW-0479">Metal-binding</keyword>
<evidence type="ECO:0000256" key="6">
    <source>
        <dbReference type="ARBA" id="ARBA00023014"/>
    </source>
</evidence>
<comment type="cofactor">
    <cofactor evidence="10">
        <name>[4Fe-4S] cluster</name>
        <dbReference type="ChEBI" id="CHEBI:49883"/>
    </cofactor>
    <text evidence="10">Binds 2 [4Fe-4S] clusters. Binds 1 [4Fe-4S] cluster coordinated with 3 cysteines and an exchangeable S-adenosyl-L-methionine and 1 [4Fe-4S] cluster coordinated with 3 cysteines and the GTP-derived substrate.</text>
</comment>
<feature type="binding site" evidence="10">
    <location>
        <begin position="245"/>
        <end position="247"/>
    </location>
    <ligand>
        <name>GTP</name>
        <dbReference type="ChEBI" id="CHEBI:37565"/>
    </ligand>
</feature>
<dbReference type="AlphaFoldDB" id="A0A832WBC5"/>
<comment type="pathway">
    <text evidence="10">Cofactor biosynthesis; molybdopterin biosynthesis.</text>
</comment>
<evidence type="ECO:0000256" key="8">
    <source>
        <dbReference type="ARBA" id="ARBA00023150"/>
    </source>
</evidence>
<dbReference type="InterPro" id="IPR013485">
    <property type="entry name" value="MoaA_arc"/>
</dbReference>
<dbReference type="GO" id="GO:0046872">
    <property type="term" value="F:metal ion binding"/>
    <property type="evidence" value="ECO:0007669"/>
    <property type="project" value="UniProtKB-KW"/>
</dbReference>
<dbReference type="GO" id="GO:0061799">
    <property type="term" value="F:cyclic pyranopterin monophosphate synthase activity"/>
    <property type="evidence" value="ECO:0007669"/>
    <property type="project" value="TreeGrafter"/>
</dbReference>
<gene>
    <name evidence="10 12" type="primary">moaA</name>
    <name evidence="12" type="ORF">HA336_07275</name>
</gene>